<protein>
    <submittedName>
        <fullName evidence="1">Uncharacterized protein</fullName>
    </submittedName>
</protein>
<dbReference type="Proteomes" id="UP000828941">
    <property type="component" value="Chromosome 12"/>
</dbReference>
<reference evidence="1 2" key="1">
    <citation type="journal article" date="2022" name="DNA Res.">
        <title>Chromosomal-level genome assembly of the orchid tree Bauhinia variegata (Leguminosae; Cercidoideae) supports the allotetraploid origin hypothesis of Bauhinia.</title>
        <authorList>
            <person name="Zhong Y."/>
            <person name="Chen Y."/>
            <person name="Zheng D."/>
            <person name="Pang J."/>
            <person name="Liu Y."/>
            <person name="Luo S."/>
            <person name="Meng S."/>
            <person name="Qian L."/>
            <person name="Wei D."/>
            <person name="Dai S."/>
            <person name="Zhou R."/>
        </authorList>
    </citation>
    <scope>NUCLEOTIDE SEQUENCE [LARGE SCALE GENOMIC DNA]</scope>
    <source>
        <strain evidence="1">BV-YZ2020</strain>
    </source>
</reference>
<evidence type="ECO:0000313" key="2">
    <source>
        <dbReference type="Proteomes" id="UP000828941"/>
    </source>
</evidence>
<organism evidence="1 2">
    <name type="scientific">Bauhinia variegata</name>
    <name type="common">Purple orchid tree</name>
    <name type="synonym">Phanera variegata</name>
    <dbReference type="NCBI Taxonomy" id="167791"/>
    <lineage>
        <taxon>Eukaryota</taxon>
        <taxon>Viridiplantae</taxon>
        <taxon>Streptophyta</taxon>
        <taxon>Embryophyta</taxon>
        <taxon>Tracheophyta</taxon>
        <taxon>Spermatophyta</taxon>
        <taxon>Magnoliopsida</taxon>
        <taxon>eudicotyledons</taxon>
        <taxon>Gunneridae</taxon>
        <taxon>Pentapetalae</taxon>
        <taxon>rosids</taxon>
        <taxon>fabids</taxon>
        <taxon>Fabales</taxon>
        <taxon>Fabaceae</taxon>
        <taxon>Cercidoideae</taxon>
        <taxon>Cercideae</taxon>
        <taxon>Bauhiniinae</taxon>
        <taxon>Bauhinia</taxon>
    </lineage>
</organism>
<proteinExistence type="predicted"/>
<gene>
    <name evidence="1" type="ORF">L6164_030571</name>
</gene>
<comment type="caution">
    <text evidence="1">The sequence shown here is derived from an EMBL/GenBank/DDBJ whole genome shotgun (WGS) entry which is preliminary data.</text>
</comment>
<name>A0ACB9LD21_BAUVA</name>
<dbReference type="EMBL" id="CM039437">
    <property type="protein sequence ID" value="KAI4307372.1"/>
    <property type="molecule type" value="Genomic_DNA"/>
</dbReference>
<evidence type="ECO:0000313" key="1">
    <source>
        <dbReference type="EMBL" id="KAI4307372.1"/>
    </source>
</evidence>
<keyword evidence="2" id="KW-1185">Reference proteome</keyword>
<accession>A0ACB9LD21</accession>
<sequence>MAEREPPPLSSSQTPLRPPLPPHISGNQNQITIHPVKQAQLELPDLNKSTYVVQFPRDQVYRVPTPENARVTELHRNPPKDDKKRRRCICFVVFSVLVAIAVLLVAVVIGGLFPLLHNNKDPRFSIQRFLLNSKNKAEEYGISLRVDNPNPKVGILYKEGGSVSLSLRQQEIASGSYPSFYQGHGDSKVFGITLKGSKSSLHDEKSMKNDKSKVDVALSLSIHVQTQMKMGFLHNATMKYEVTCQVTVDTLAKGTTRILSQKCQAKRS</sequence>